<dbReference type="GeneID" id="93451026"/>
<dbReference type="HOGENOM" id="CLU_1481270_0_0_5"/>
<name>A1B5C4_PARDP</name>
<gene>
    <name evidence="1" type="ordered locus">Pden_2631</name>
</gene>
<dbReference type="InterPro" id="IPR011738">
    <property type="entry name" value="Phage_CHP"/>
</dbReference>
<dbReference type="OrthoDB" id="7728228at2"/>
<organism evidence="1 2">
    <name type="scientific">Paracoccus denitrificans (strain Pd 1222)</name>
    <dbReference type="NCBI Taxonomy" id="318586"/>
    <lineage>
        <taxon>Bacteria</taxon>
        <taxon>Pseudomonadati</taxon>
        <taxon>Pseudomonadota</taxon>
        <taxon>Alphaproteobacteria</taxon>
        <taxon>Rhodobacterales</taxon>
        <taxon>Paracoccaceae</taxon>
        <taxon>Paracoccus</taxon>
    </lineage>
</organism>
<accession>A1B5C4</accession>
<dbReference type="EnsemblBacteria" id="ABL70718">
    <property type="protein sequence ID" value="ABL70718"/>
    <property type="gene ID" value="Pden_2631"/>
</dbReference>
<dbReference type="RefSeq" id="WP_011748911.1">
    <property type="nucleotide sequence ID" value="NC_008686.1"/>
</dbReference>
<dbReference type="KEGG" id="pde:Pden_2631"/>
<dbReference type="STRING" id="318586.Pden_2631"/>
<evidence type="ECO:0000313" key="2">
    <source>
        <dbReference type="Proteomes" id="UP000000361"/>
    </source>
</evidence>
<dbReference type="Gene3D" id="1.10.3230.30">
    <property type="entry name" value="Phage gp6-like head-tail connector protein"/>
    <property type="match status" value="1"/>
</dbReference>
<reference evidence="2" key="1">
    <citation type="submission" date="2006-12" db="EMBL/GenBank/DDBJ databases">
        <title>Complete sequence of chromosome 1 of Paracoccus denitrificans PD1222.</title>
        <authorList>
            <person name="Copeland A."/>
            <person name="Lucas S."/>
            <person name="Lapidus A."/>
            <person name="Barry K."/>
            <person name="Detter J.C."/>
            <person name="Glavina del Rio T."/>
            <person name="Hammon N."/>
            <person name="Israni S."/>
            <person name="Dalin E."/>
            <person name="Tice H."/>
            <person name="Pitluck S."/>
            <person name="Munk A.C."/>
            <person name="Brettin T."/>
            <person name="Bruce D."/>
            <person name="Han C."/>
            <person name="Tapia R."/>
            <person name="Gilna P."/>
            <person name="Schmutz J."/>
            <person name="Larimer F."/>
            <person name="Land M."/>
            <person name="Hauser L."/>
            <person name="Kyrpides N."/>
            <person name="Lykidis A."/>
            <person name="Spiro S."/>
            <person name="Richardson D.J."/>
            <person name="Moir J.W.B."/>
            <person name="Ferguson S.J."/>
            <person name="van Spanning R.J.M."/>
            <person name="Richardson P."/>
        </authorList>
    </citation>
    <scope>NUCLEOTIDE SEQUENCE [LARGE SCALE GENOMIC DNA]</scope>
    <source>
        <strain evidence="2">Pd 1222</strain>
    </source>
</reference>
<dbReference type="EMBL" id="CP000489">
    <property type="protein sequence ID" value="ABL70718.1"/>
    <property type="molecule type" value="Genomic_DNA"/>
</dbReference>
<dbReference type="NCBIfam" id="TIGR02215">
    <property type="entry name" value="phage_chp_gp8"/>
    <property type="match status" value="1"/>
</dbReference>
<evidence type="ECO:0000313" key="1">
    <source>
        <dbReference type="EMBL" id="ABL70718.1"/>
    </source>
</evidence>
<proteinExistence type="predicted"/>
<protein>
    <recommendedName>
        <fullName evidence="3">Phage gp6-like head-tail connector protein</fullName>
    </recommendedName>
</protein>
<evidence type="ECO:0008006" key="3">
    <source>
        <dbReference type="Google" id="ProtNLM"/>
    </source>
</evidence>
<keyword evidence="2" id="KW-1185">Reference proteome</keyword>
<sequence>MNVERIPMTGQDAWLTLTDTKRWARVDHEEEDPDFARMIDAVAREAEDYAQIALLDQTIRILLPGWPRGHVRLPIVPILDRDSINVTINTQPWADLLMGGGSRPLLMICGNPPPGVVEIEYRAGFGALPENIPADIRQAMTDQVAVYYDVRGNANVKEVTLSAHFARILGRYRGVQL</sequence>
<dbReference type="Proteomes" id="UP000000361">
    <property type="component" value="Chromosome 1"/>
</dbReference>
<dbReference type="AlphaFoldDB" id="A1B5C4"/>
<dbReference type="eggNOG" id="ENOG503389V">
    <property type="taxonomic scope" value="Bacteria"/>
</dbReference>